<dbReference type="SUPFAM" id="SSF51735">
    <property type="entry name" value="NAD(P)-binding Rossmann-fold domains"/>
    <property type="match status" value="2"/>
</dbReference>
<proteinExistence type="predicted"/>
<reference evidence="9 10" key="1">
    <citation type="submission" date="2017-12" db="EMBL/GenBank/DDBJ databases">
        <title>Phylogenetic diversity of female urinary microbiome.</title>
        <authorList>
            <person name="Thomas-White K."/>
            <person name="Wolfe A.J."/>
        </authorList>
    </citation>
    <scope>NUCLEOTIDE SEQUENCE [LARGE SCALE GENOMIC DNA]</scope>
    <source>
        <strain evidence="9 10">UMB0119</strain>
    </source>
</reference>
<dbReference type="GO" id="GO:0005886">
    <property type="term" value="C:plasma membrane"/>
    <property type="evidence" value="ECO:0007669"/>
    <property type="project" value="InterPro"/>
</dbReference>
<dbReference type="AlphaFoldDB" id="A0A2I1MAR6"/>
<protein>
    <recommendedName>
        <fullName evidence="1">Trk system potassium uptake protein TrkA</fullName>
    </recommendedName>
</protein>
<keyword evidence="2" id="KW-0813">Transport</keyword>
<dbReference type="NCBIfam" id="NF007039">
    <property type="entry name" value="PRK09496.3-2"/>
    <property type="match status" value="1"/>
</dbReference>
<dbReference type="InterPro" id="IPR036721">
    <property type="entry name" value="RCK_C_sf"/>
</dbReference>
<feature type="domain" description="RCK N-terminal" evidence="7">
    <location>
        <begin position="1"/>
        <end position="120"/>
    </location>
</feature>
<evidence type="ECO:0000256" key="5">
    <source>
        <dbReference type="ARBA" id="ARBA00023027"/>
    </source>
</evidence>
<evidence type="ECO:0000256" key="2">
    <source>
        <dbReference type="ARBA" id="ARBA00022448"/>
    </source>
</evidence>
<gene>
    <name evidence="9" type="ORF">CYJ34_00500</name>
</gene>
<dbReference type="InterPro" id="IPR036291">
    <property type="entry name" value="NAD(P)-bd_dom_sf"/>
</dbReference>
<evidence type="ECO:0000313" key="9">
    <source>
        <dbReference type="EMBL" id="PKZ17220.1"/>
    </source>
</evidence>
<feature type="domain" description="RCK C-terminal" evidence="8">
    <location>
        <begin position="372"/>
        <end position="455"/>
    </location>
</feature>
<evidence type="ECO:0000259" key="8">
    <source>
        <dbReference type="PROSITE" id="PS51202"/>
    </source>
</evidence>
<keyword evidence="6" id="KW-0406">Ion transport</keyword>
<dbReference type="InterPro" id="IPR003148">
    <property type="entry name" value="RCK_N"/>
</dbReference>
<evidence type="ECO:0000256" key="4">
    <source>
        <dbReference type="ARBA" id="ARBA00022958"/>
    </source>
</evidence>
<dbReference type="Pfam" id="PF02080">
    <property type="entry name" value="TrkA_C"/>
    <property type="match status" value="2"/>
</dbReference>
<dbReference type="PROSITE" id="PS51201">
    <property type="entry name" value="RCK_N"/>
    <property type="match status" value="2"/>
</dbReference>
<dbReference type="PROSITE" id="PS51202">
    <property type="entry name" value="RCK_C"/>
    <property type="match status" value="2"/>
</dbReference>
<dbReference type="Gene3D" id="3.30.70.1450">
    <property type="entry name" value="Regulator of K+ conductance, C-terminal domain"/>
    <property type="match status" value="2"/>
</dbReference>
<dbReference type="NCBIfam" id="NF007033">
    <property type="entry name" value="PRK09496.1-5"/>
    <property type="match status" value="1"/>
</dbReference>
<evidence type="ECO:0000259" key="7">
    <source>
        <dbReference type="PROSITE" id="PS51201"/>
    </source>
</evidence>
<accession>A0A2I1MAR6</accession>
<dbReference type="GO" id="GO:0015079">
    <property type="term" value="F:potassium ion transmembrane transporter activity"/>
    <property type="evidence" value="ECO:0007669"/>
    <property type="project" value="InterPro"/>
</dbReference>
<dbReference type="PANTHER" id="PTHR43833">
    <property type="entry name" value="POTASSIUM CHANNEL PROTEIN 2-RELATED-RELATED"/>
    <property type="match status" value="1"/>
</dbReference>
<dbReference type="InterPro" id="IPR006037">
    <property type="entry name" value="RCK_C"/>
</dbReference>
<dbReference type="EMBL" id="PKGS01000001">
    <property type="protein sequence ID" value="PKZ17220.1"/>
    <property type="molecule type" value="Genomic_DNA"/>
</dbReference>
<organism evidence="9 10">
    <name type="scientific">Anaerococcus octavius</name>
    <dbReference type="NCBI Taxonomy" id="54007"/>
    <lineage>
        <taxon>Bacteria</taxon>
        <taxon>Bacillati</taxon>
        <taxon>Bacillota</taxon>
        <taxon>Tissierellia</taxon>
        <taxon>Tissierellales</taxon>
        <taxon>Peptoniphilaceae</taxon>
        <taxon>Anaerococcus</taxon>
    </lineage>
</organism>
<keyword evidence="3" id="KW-0633">Potassium transport</keyword>
<dbReference type="Gene3D" id="3.40.50.720">
    <property type="entry name" value="NAD(P)-binding Rossmann-like Domain"/>
    <property type="match status" value="2"/>
</dbReference>
<keyword evidence="10" id="KW-1185">Reference proteome</keyword>
<dbReference type="SUPFAM" id="SSF116726">
    <property type="entry name" value="TrkA C-terminal domain-like"/>
    <property type="match status" value="2"/>
</dbReference>
<name>A0A2I1MAR6_9FIRM</name>
<keyword evidence="4" id="KW-0630">Potassium</keyword>
<dbReference type="InterPro" id="IPR050721">
    <property type="entry name" value="Trk_Ktr_HKT_K-transport"/>
</dbReference>
<evidence type="ECO:0000256" key="6">
    <source>
        <dbReference type="ARBA" id="ARBA00023065"/>
    </source>
</evidence>
<dbReference type="RefSeq" id="WP_101539389.1">
    <property type="nucleotide sequence ID" value="NZ_PKGS01000001.1"/>
</dbReference>
<dbReference type="Pfam" id="PF02254">
    <property type="entry name" value="TrkA_N"/>
    <property type="match status" value="2"/>
</dbReference>
<feature type="domain" description="RCK C-terminal" evidence="8">
    <location>
        <begin position="140"/>
        <end position="224"/>
    </location>
</feature>
<feature type="domain" description="RCK N-terminal" evidence="7">
    <location>
        <begin position="229"/>
        <end position="346"/>
    </location>
</feature>
<evidence type="ECO:0000256" key="3">
    <source>
        <dbReference type="ARBA" id="ARBA00022538"/>
    </source>
</evidence>
<dbReference type="InterPro" id="IPR006036">
    <property type="entry name" value="K_uptake_TrkA"/>
</dbReference>
<evidence type="ECO:0000256" key="1">
    <source>
        <dbReference type="ARBA" id="ARBA00017378"/>
    </source>
</evidence>
<keyword evidence="5" id="KW-0520">NAD</keyword>
<sequence>MRIVVMGAGSVGSYIVSILTDEGHDVLVVEQDPDVLNYVLAENDVMGILGDGTDPDLLREAEIKDADFFISLADDDEVNIVAGNMAKVLGAKFTIARVRSPKYQKNNEFMKTFMGIDYFLNPERLSAISIELTLGYAMASSVESFFHDKVEMIQFEIREDSLMANKTLSDITKYGLLNKVLITIVDRDKKIFIPGGSFKIMPHDNVHVVGTPYDLRQLYLREFGSKTDIKSTLIIGASRISYYLAENILQKGYDVKVIEVDENKARKFHHMLQKAVVIHGDGANSTFLAEENFEDYDSAIALTGIDERNILIGLLAQKAGIPEVITRVDNKDLLRVTGVLDIDITVTPIKEAANHILKVIRSKENANEFSISSLYLLEDNEVEAVEFLVLKGSKVIGKTLNSLKIKSDTLIAFLYRAKTGEIIAPNGETILEVNDQVIVITKMKAFEDIDDILEGE</sequence>
<evidence type="ECO:0000313" key="10">
    <source>
        <dbReference type="Proteomes" id="UP000234335"/>
    </source>
</evidence>
<dbReference type="Proteomes" id="UP000234335">
    <property type="component" value="Unassembled WGS sequence"/>
</dbReference>
<dbReference type="PRINTS" id="PR00335">
    <property type="entry name" value="KUPTAKETRKA"/>
</dbReference>
<dbReference type="PANTHER" id="PTHR43833:SF5">
    <property type="entry name" value="TRK SYSTEM POTASSIUM UPTAKE PROTEIN TRKA"/>
    <property type="match status" value="1"/>
</dbReference>
<comment type="caution">
    <text evidence="9">The sequence shown here is derived from an EMBL/GenBank/DDBJ whole genome shotgun (WGS) entry which is preliminary data.</text>
</comment>